<name>A0A7I7WVN7_MYCGU</name>
<reference evidence="1 2" key="1">
    <citation type="journal article" date="2019" name="Emerg. Microbes Infect.">
        <title>Comprehensive subspecies identification of 175 nontuberculous mycobacteria species based on 7547 genomic profiles.</title>
        <authorList>
            <person name="Matsumoto Y."/>
            <person name="Kinjo T."/>
            <person name="Motooka D."/>
            <person name="Nabeya D."/>
            <person name="Jung N."/>
            <person name="Uechi K."/>
            <person name="Horii T."/>
            <person name="Iida T."/>
            <person name="Fujita J."/>
            <person name="Nakamura S."/>
        </authorList>
    </citation>
    <scope>NUCLEOTIDE SEQUENCE [LARGE SCALE GENOMIC DNA]</scope>
    <source>
        <strain evidence="1 2">JCM 12688</strain>
    </source>
</reference>
<gene>
    <name evidence="1" type="ORF">MGAD_51320</name>
</gene>
<sequence>MAAFHIASIQPGPTSDQGTSWMGASSLYAAIVAARGVCVEVAGADGAGSPGCAAGSVDEHPTTTAAVAATTEARRKI</sequence>
<dbReference type="EMBL" id="AP022608">
    <property type="protein sequence ID" value="BBZ20797.1"/>
    <property type="molecule type" value="Genomic_DNA"/>
</dbReference>
<protein>
    <submittedName>
        <fullName evidence="1">Uncharacterized protein</fullName>
    </submittedName>
</protein>
<proteinExistence type="predicted"/>
<dbReference type="KEGG" id="mgad:MGAD_51320"/>
<organism evidence="1 2">
    <name type="scientific">Mycolicibacterium gadium</name>
    <name type="common">Mycobacterium gadium</name>
    <dbReference type="NCBI Taxonomy" id="1794"/>
    <lineage>
        <taxon>Bacteria</taxon>
        <taxon>Bacillati</taxon>
        <taxon>Actinomycetota</taxon>
        <taxon>Actinomycetes</taxon>
        <taxon>Mycobacteriales</taxon>
        <taxon>Mycobacteriaceae</taxon>
        <taxon>Mycolicibacterium</taxon>
    </lineage>
</organism>
<dbReference type="Proteomes" id="UP000466187">
    <property type="component" value="Chromosome"/>
</dbReference>
<evidence type="ECO:0000313" key="1">
    <source>
        <dbReference type="EMBL" id="BBZ20797.1"/>
    </source>
</evidence>
<dbReference type="AlphaFoldDB" id="A0A7I7WVN7"/>
<evidence type="ECO:0000313" key="2">
    <source>
        <dbReference type="Proteomes" id="UP000466187"/>
    </source>
</evidence>
<accession>A0A7I7WVN7</accession>